<reference evidence="1 2" key="1">
    <citation type="journal article" date="2016" name="Int. J. Syst. Evol. Microbiol.">
        <title>Chitinibacter fontanus sp. nov., isolated from a spring.</title>
        <authorList>
            <person name="Sheu S.Y."/>
            <person name="Li Y.S."/>
            <person name="Young C.C."/>
            <person name="Chen W.M."/>
        </authorList>
    </citation>
    <scope>NUCLEOTIDE SEQUENCE [LARGE SCALE GENOMIC DNA]</scope>
    <source>
        <strain evidence="1 2">STM-7</strain>
    </source>
</reference>
<keyword evidence="2" id="KW-1185">Reference proteome</keyword>
<evidence type="ECO:0000313" key="1">
    <source>
        <dbReference type="EMBL" id="QLI80522.1"/>
    </source>
</evidence>
<sequence>MGKAAGVMFGQGADFKRICPMLLEFCGAGDCLLVIGRGNGVRWFSYKCKD</sequence>
<proteinExistence type="predicted"/>
<evidence type="ECO:0000313" key="2">
    <source>
        <dbReference type="Proteomes" id="UP000510822"/>
    </source>
</evidence>
<dbReference type="RefSeq" id="WP_180307662.1">
    <property type="nucleotide sequence ID" value="NZ_CP058952.1"/>
</dbReference>
<dbReference type="AlphaFoldDB" id="A0A7D5Z4M0"/>
<gene>
    <name evidence="1" type="ORF">HZU75_02620</name>
</gene>
<dbReference type="EMBL" id="CP058952">
    <property type="protein sequence ID" value="QLI80522.1"/>
    <property type="molecule type" value="Genomic_DNA"/>
</dbReference>
<dbReference type="KEGG" id="cfon:HZU75_02620"/>
<name>A0A7D5Z4M0_9NEIS</name>
<protein>
    <submittedName>
        <fullName evidence="1">Uncharacterized protein</fullName>
    </submittedName>
</protein>
<dbReference type="Proteomes" id="UP000510822">
    <property type="component" value="Chromosome"/>
</dbReference>
<organism evidence="1 2">
    <name type="scientific">Chitinibacter fontanus</name>
    <dbReference type="NCBI Taxonomy" id="1737446"/>
    <lineage>
        <taxon>Bacteria</taxon>
        <taxon>Pseudomonadati</taxon>
        <taxon>Pseudomonadota</taxon>
        <taxon>Betaproteobacteria</taxon>
        <taxon>Neisseriales</taxon>
        <taxon>Chitinibacteraceae</taxon>
        <taxon>Chitinibacter</taxon>
    </lineage>
</organism>
<accession>A0A7D5Z4M0</accession>